<dbReference type="KEGG" id="nnu:104597005"/>
<organism evidence="2 3">
    <name type="scientific">Nelumbo nucifera</name>
    <name type="common">Sacred lotus</name>
    <dbReference type="NCBI Taxonomy" id="4432"/>
    <lineage>
        <taxon>Eukaryota</taxon>
        <taxon>Viridiplantae</taxon>
        <taxon>Streptophyta</taxon>
        <taxon>Embryophyta</taxon>
        <taxon>Tracheophyta</taxon>
        <taxon>Spermatophyta</taxon>
        <taxon>Magnoliopsida</taxon>
        <taxon>Proteales</taxon>
        <taxon>Nelumbonaceae</taxon>
        <taxon>Nelumbo</taxon>
    </lineage>
</organism>
<dbReference type="InterPro" id="IPR015943">
    <property type="entry name" value="WD40/YVTN_repeat-like_dom_sf"/>
</dbReference>
<dbReference type="SMART" id="SM00320">
    <property type="entry name" value="WD40"/>
    <property type="match status" value="12"/>
</dbReference>
<sequence>MKINRKRKRSDSTTKLVLEQIIGLTTKNCNALASNIHRGDCIYLAGCIVVVYNVESGTQWHLTVTSRMPKPLSCVAVSQNGCFIAAGESGNQPAVVVWEYSSRAFIFELKGHQHGVSCIAFSHDGKHLVSVGSVHDGYLCLWDWRNGRLVTKLKASSSLSSIASIGFSQNANCFVTVGKRHLKLWTIRSSMKSSSNIGKGLLTIGGKPANLGCQKGNSFISVAFTHWAGNSLIDDQSAKFCHIYALTDAGVLCLLHSGFSIRKCIDLKVQKSFALSVSSELIACACSNGIVQLFTVGTLNYAGTLQYSEAKKHHETSKLGCGTKSSEKDSQLPDAIACQFSTSRKLVVVYGDHSLYIWEIDDVNKVSKCDVVVSHSSCIWDIKNLSSESMYSTLAYAGRSCAGGVSFATCSTDGTIRFWDLAFQISSVNNDGKERFAMNQQIGSSSSTTEQVSAIHLASTAVFELDAMEPGIGTQGIRSMAVSSDGKYLAAGDFLGNLHVYNLHTSDYTCFQEAHSAEILSLNFSFPRRHSVNSEQEHHEFYYLLASGGRDQIINLYDVNRGFKVIASLDDHSAAVTSVKLACNGHMILSCSADRSLVFHDVAITDDGCKVSLCHHQIASHGTVYDMAIDPAVEVAVTVGQDKKIKTFNIAAGRLIKMFKHEENFGEPIKVTIDPSSSYMVCSYSNKSICIYDITHGELVAKAVGHGEVITGVIFLPDFKHIISVGGDGCIFIWKLPAPLSSRMLQRMKEHSGSSIDMVQMLPSVECVSHEEVLHPCNINSKEISMLDFSQDDQRMVQEGGLEISPFKFSISRLPKWAQAKMHHYQKAEPESISSSVAGNGGTSTPMCPKVHPPCKNDLGGSDLTPKDSFGIEASSSSSVPQEIPRHLDNRWLTIHTVCLDMLESPEERDFKEVIMPISSQILSRDSAMEGLSNIDSMGATSGDPTIMDHLSVEPYCSGNQVVSDGRGHTSSVQASSSVDTECKNEDQRRLNAKTYYELAPSEVQLKSCAGESMFQTSMSKAEKEENGMCQDDLYSQHYCNLSTAVKDAKDSTGSLVSTNDTSQQSEITNCLTSDNLSNMEGIKGKQKEGVIIERSEIQEKITECKEALLRLDAAADSALQLFDELGIFVSREDASFGCRAYLYDQAVGLLPSIKEKVNALADLMQSAKRNSCLDTRVETSSSTFEPLLGKFAESLSHQVLELVRKNL</sequence>
<keyword evidence="3" id="KW-0808">Transferase</keyword>
<dbReference type="PROSITE" id="PS50082">
    <property type="entry name" value="WD_REPEATS_2"/>
    <property type="match status" value="2"/>
</dbReference>
<accession>A0A1U7ZWM8</accession>
<dbReference type="PANTHER" id="PTHR45589">
    <property type="entry name" value="WD REPEAT DOMAIN 62, ISOFORM G"/>
    <property type="match status" value="1"/>
</dbReference>
<dbReference type="OrthoDB" id="6154712at2759"/>
<feature type="compositionally biased region" description="Polar residues" evidence="1">
    <location>
        <begin position="964"/>
        <end position="980"/>
    </location>
</feature>
<evidence type="ECO:0000313" key="3">
    <source>
        <dbReference type="RefSeq" id="XP_010256672.1"/>
    </source>
</evidence>
<dbReference type="FunCoup" id="A0A1U7ZWM8">
    <property type="interactions" value="463"/>
</dbReference>
<evidence type="ECO:0000313" key="2">
    <source>
        <dbReference type="Proteomes" id="UP000189703"/>
    </source>
</evidence>
<dbReference type="GO" id="GO:0016301">
    <property type="term" value="F:kinase activity"/>
    <property type="evidence" value="ECO:0007669"/>
    <property type="project" value="UniProtKB-KW"/>
</dbReference>
<dbReference type="AlphaFoldDB" id="A0A1U7ZWM8"/>
<dbReference type="eggNOG" id="KOG1408">
    <property type="taxonomic scope" value="Eukaryota"/>
</dbReference>
<keyword evidence="2" id="KW-1185">Reference proteome</keyword>
<protein>
    <submittedName>
        <fullName evidence="3">Mitogen-activated protein kinase-binding protein 1 isoform X1</fullName>
    </submittedName>
</protein>
<dbReference type="InterPro" id="IPR052779">
    <property type="entry name" value="WDR62"/>
</dbReference>
<dbReference type="GeneID" id="104597005"/>
<proteinExistence type="predicted"/>
<dbReference type="SUPFAM" id="SSF50978">
    <property type="entry name" value="WD40 repeat-like"/>
    <property type="match status" value="2"/>
</dbReference>
<dbReference type="InterPro" id="IPR001680">
    <property type="entry name" value="WD40_rpt"/>
</dbReference>
<dbReference type="OMA" id="LSCENMH"/>
<dbReference type="RefSeq" id="XP_010256672.1">
    <property type="nucleotide sequence ID" value="XM_010258370.2"/>
</dbReference>
<dbReference type="Proteomes" id="UP000189703">
    <property type="component" value="Unplaced"/>
</dbReference>
<dbReference type="PANTHER" id="PTHR45589:SF1">
    <property type="entry name" value="WD REPEAT DOMAIN 62, ISOFORM G"/>
    <property type="match status" value="1"/>
</dbReference>
<dbReference type="Gene3D" id="2.130.10.10">
    <property type="entry name" value="YVTN repeat-like/Quinoprotein amine dehydrogenase"/>
    <property type="match status" value="4"/>
</dbReference>
<dbReference type="STRING" id="4432.A0A1U7ZWM8"/>
<keyword evidence="3" id="KW-0418">Kinase</keyword>
<reference evidence="3" key="1">
    <citation type="submission" date="2025-08" db="UniProtKB">
        <authorList>
            <consortium name="RefSeq"/>
        </authorList>
    </citation>
    <scope>IDENTIFICATION</scope>
</reference>
<dbReference type="Pfam" id="PF00400">
    <property type="entry name" value="WD40"/>
    <property type="match status" value="4"/>
</dbReference>
<evidence type="ECO:0000256" key="1">
    <source>
        <dbReference type="SAM" id="MobiDB-lite"/>
    </source>
</evidence>
<name>A0A1U7ZWM8_NELNU</name>
<gene>
    <name evidence="3" type="primary">LOC104597005</name>
</gene>
<feature type="region of interest" description="Disordered" evidence="1">
    <location>
        <begin position="964"/>
        <end position="984"/>
    </location>
</feature>
<dbReference type="InterPro" id="IPR036322">
    <property type="entry name" value="WD40_repeat_dom_sf"/>
</dbReference>